<dbReference type="AlphaFoldDB" id="A0A8X6VFN1"/>
<name>A0A8X6VFN1_TRICX</name>
<proteinExistence type="predicted"/>
<evidence type="ECO:0008006" key="3">
    <source>
        <dbReference type="Google" id="ProtNLM"/>
    </source>
</evidence>
<reference evidence="1" key="1">
    <citation type="submission" date="2020-08" db="EMBL/GenBank/DDBJ databases">
        <title>Multicomponent nature underlies the extraordinary mechanical properties of spider dragline silk.</title>
        <authorList>
            <person name="Kono N."/>
            <person name="Nakamura H."/>
            <person name="Mori M."/>
            <person name="Yoshida Y."/>
            <person name="Ohtoshi R."/>
            <person name="Malay A.D."/>
            <person name="Moran D.A.P."/>
            <person name="Tomita M."/>
            <person name="Numata K."/>
            <person name="Arakawa K."/>
        </authorList>
    </citation>
    <scope>NUCLEOTIDE SEQUENCE</scope>
</reference>
<dbReference type="Proteomes" id="UP000887159">
    <property type="component" value="Unassembled WGS sequence"/>
</dbReference>
<evidence type="ECO:0000313" key="2">
    <source>
        <dbReference type="Proteomes" id="UP000887159"/>
    </source>
</evidence>
<comment type="caution">
    <text evidence="1">The sequence shown here is derived from an EMBL/GenBank/DDBJ whole genome shotgun (WGS) entry which is preliminary data.</text>
</comment>
<accession>A0A8X6VFN1</accession>
<protein>
    <recommendedName>
        <fullName evidence="3">HAT C-terminal dimerisation domain-containing protein</fullName>
    </recommendedName>
</protein>
<sequence>MVKFHDTISKKINDKYFGIKVHVALKKGHFPDHEAEKFTKNATNAYHRALAYIEKWYPFENQYYKTFSCLNLECGRLPTLDQLLELWSISPWKQQTPPEQIYDELAALQSVFPSLKLEGNSIEMWCKFFQKEEAPNLLKIVQFVCSVPVSNALWNVCSASLID</sequence>
<organism evidence="1 2">
    <name type="scientific">Trichonephila clavipes</name>
    <name type="common">Golden silk orbweaver</name>
    <name type="synonym">Nephila clavipes</name>
    <dbReference type="NCBI Taxonomy" id="2585209"/>
    <lineage>
        <taxon>Eukaryota</taxon>
        <taxon>Metazoa</taxon>
        <taxon>Ecdysozoa</taxon>
        <taxon>Arthropoda</taxon>
        <taxon>Chelicerata</taxon>
        <taxon>Arachnida</taxon>
        <taxon>Araneae</taxon>
        <taxon>Araneomorphae</taxon>
        <taxon>Entelegynae</taxon>
        <taxon>Araneoidea</taxon>
        <taxon>Nephilidae</taxon>
        <taxon>Trichonephila</taxon>
    </lineage>
</organism>
<dbReference type="EMBL" id="BMAU01021255">
    <property type="protein sequence ID" value="GFY05649.1"/>
    <property type="molecule type" value="Genomic_DNA"/>
</dbReference>
<keyword evidence="2" id="KW-1185">Reference proteome</keyword>
<evidence type="ECO:0000313" key="1">
    <source>
        <dbReference type="EMBL" id="GFY05649.1"/>
    </source>
</evidence>
<gene>
    <name evidence="1" type="ORF">TNCV_4403161</name>
</gene>